<keyword evidence="1" id="KW-0732">Signal</keyword>
<dbReference type="InterPro" id="IPR002035">
    <property type="entry name" value="VWF_A"/>
</dbReference>
<organism evidence="3 4">
    <name type="scientific">Elysia chlorotica</name>
    <name type="common">Eastern emerald elysia</name>
    <name type="synonym">Sea slug</name>
    <dbReference type="NCBI Taxonomy" id="188477"/>
    <lineage>
        <taxon>Eukaryota</taxon>
        <taxon>Metazoa</taxon>
        <taxon>Spiralia</taxon>
        <taxon>Lophotrochozoa</taxon>
        <taxon>Mollusca</taxon>
        <taxon>Gastropoda</taxon>
        <taxon>Heterobranchia</taxon>
        <taxon>Euthyneura</taxon>
        <taxon>Panpulmonata</taxon>
        <taxon>Sacoglossa</taxon>
        <taxon>Placobranchoidea</taxon>
        <taxon>Plakobranchidae</taxon>
        <taxon>Elysia</taxon>
    </lineage>
</organism>
<sequence>MATPLRHSFSGTKALTFVVAVLAVMVKGQSSGPGQIRVNFAKGTEVVEAVLGVLRDSCLYSDDAKFLRNLAFVESRDGEDQDTYRPGYTGGIWQVDRTQFERTKFESPRLSAEYSLLLSKLGIDWFGVTWADLVKPLYSGIAAALHLILEGAPGTVASDVTSQAIFWVSRLRVGRSGQEFLISMQDLQTDCQRSNQLDLIYVVDTDSSMGSPHWTLVKAHIKNQLVKLHGQSGLGPQGDRVALVTYSAAATLDFQLGLTTDLTSYLAQVDQSPRAPGPGTNTAAGLAMVRLQMLADTRPTAHTVVILITDSPADDRLGAITEAVLLRNMGVTIHTIGVGPNAQRAELEQIASTPSCSHVHTVASYMDLDSAQLHLEQFSCQQGTAGLPGPQMLKLGETTHGCSKDFIGQLPTDGLGYAVTIAVTDGSADILASYSTTQPTSTQNDMQHTLVPAQPAVIQSRDPRPLTIAVKTVGGATGLRTCAGNVTVSVDLLNARIQECNGKFMDLLLLWDHALVPGNSALTLMGNLSAQLVGKFALSQDKHRVGVAIFDQSAHNVMWLRDTQSFPKFLTTLNQAQLPGTSLASDLGAALKWSRQIGLSLQHGARTTSGKTVVIFTTGTPTSRTDMLQEASLLRAE</sequence>
<dbReference type="SUPFAM" id="SSF53300">
    <property type="entry name" value="vWA-like"/>
    <property type="match status" value="2"/>
</dbReference>
<feature type="domain" description="VWFA" evidence="2">
    <location>
        <begin position="506"/>
        <end position="637"/>
    </location>
</feature>
<dbReference type="PANTHER" id="PTHR24020:SF20">
    <property type="entry name" value="PH DOMAIN-CONTAINING PROTEIN"/>
    <property type="match status" value="1"/>
</dbReference>
<dbReference type="PANTHER" id="PTHR24020">
    <property type="entry name" value="COLLAGEN ALPHA"/>
    <property type="match status" value="1"/>
</dbReference>
<accession>A0A3S1HRC4</accession>
<dbReference type="OrthoDB" id="6132182at2759"/>
<dbReference type="PRINTS" id="PR00453">
    <property type="entry name" value="VWFADOMAIN"/>
</dbReference>
<feature type="signal peptide" evidence="1">
    <location>
        <begin position="1"/>
        <end position="30"/>
    </location>
</feature>
<protein>
    <recommendedName>
        <fullName evidence="2">VWFA domain-containing protein</fullName>
    </recommendedName>
</protein>
<keyword evidence="4" id="KW-1185">Reference proteome</keyword>
<dbReference type="SMART" id="SM00327">
    <property type="entry name" value="VWA"/>
    <property type="match status" value="1"/>
</dbReference>
<evidence type="ECO:0000259" key="2">
    <source>
        <dbReference type="PROSITE" id="PS50234"/>
    </source>
</evidence>
<proteinExistence type="predicted"/>
<dbReference type="CDD" id="cd01450">
    <property type="entry name" value="vWFA_subfamily_ECM"/>
    <property type="match status" value="1"/>
</dbReference>
<dbReference type="Proteomes" id="UP000271974">
    <property type="component" value="Unassembled WGS sequence"/>
</dbReference>
<dbReference type="AlphaFoldDB" id="A0A3S1HRC4"/>
<evidence type="ECO:0000256" key="1">
    <source>
        <dbReference type="SAM" id="SignalP"/>
    </source>
</evidence>
<feature type="chain" id="PRO_5018557650" description="VWFA domain-containing protein" evidence="1">
    <location>
        <begin position="31"/>
        <end position="637"/>
    </location>
</feature>
<dbReference type="EMBL" id="RQTK01000199">
    <property type="protein sequence ID" value="RUS84625.1"/>
    <property type="molecule type" value="Genomic_DNA"/>
</dbReference>
<comment type="caution">
    <text evidence="3">The sequence shown here is derived from an EMBL/GenBank/DDBJ whole genome shotgun (WGS) entry which is preliminary data.</text>
</comment>
<dbReference type="PROSITE" id="PS50234">
    <property type="entry name" value="VWFA"/>
    <property type="match status" value="2"/>
</dbReference>
<dbReference type="InterPro" id="IPR050525">
    <property type="entry name" value="ECM_Assembly_Org"/>
</dbReference>
<evidence type="ECO:0000313" key="4">
    <source>
        <dbReference type="Proteomes" id="UP000271974"/>
    </source>
</evidence>
<feature type="non-terminal residue" evidence="3">
    <location>
        <position position="637"/>
    </location>
</feature>
<gene>
    <name evidence="3" type="ORF">EGW08_007597</name>
</gene>
<dbReference type="Pfam" id="PF00092">
    <property type="entry name" value="VWA"/>
    <property type="match status" value="2"/>
</dbReference>
<dbReference type="InterPro" id="IPR036465">
    <property type="entry name" value="vWFA_dom_sf"/>
</dbReference>
<dbReference type="Gene3D" id="3.40.50.410">
    <property type="entry name" value="von Willebrand factor, type A domain"/>
    <property type="match status" value="2"/>
</dbReference>
<dbReference type="STRING" id="188477.A0A3S1HRC4"/>
<evidence type="ECO:0000313" key="3">
    <source>
        <dbReference type="EMBL" id="RUS84625.1"/>
    </source>
</evidence>
<name>A0A3S1HRC4_ELYCH</name>
<feature type="domain" description="VWFA" evidence="2">
    <location>
        <begin position="198"/>
        <end position="378"/>
    </location>
</feature>
<reference evidence="3 4" key="1">
    <citation type="submission" date="2019-01" db="EMBL/GenBank/DDBJ databases">
        <title>A draft genome assembly of the solar-powered sea slug Elysia chlorotica.</title>
        <authorList>
            <person name="Cai H."/>
            <person name="Li Q."/>
            <person name="Fang X."/>
            <person name="Li J."/>
            <person name="Curtis N.E."/>
            <person name="Altenburger A."/>
            <person name="Shibata T."/>
            <person name="Feng M."/>
            <person name="Maeda T."/>
            <person name="Schwartz J.A."/>
            <person name="Shigenobu S."/>
            <person name="Lundholm N."/>
            <person name="Nishiyama T."/>
            <person name="Yang H."/>
            <person name="Hasebe M."/>
            <person name="Li S."/>
            <person name="Pierce S.K."/>
            <person name="Wang J."/>
        </authorList>
    </citation>
    <scope>NUCLEOTIDE SEQUENCE [LARGE SCALE GENOMIC DNA]</scope>
    <source>
        <strain evidence="3">EC2010</strain>
        <tissue evidence="3">Whole organism of an adult</tissue>
    </source>
</reference>